<protein>
    <submittedName>
        <fullName evidence="2">Uncharacterized protein</fullName>
    </submittedName>
</protein>
<name>A0A7R9AJL8_9CRUS</name>
<accession>A0A7R9AJL8</accession>
<evidence type="ECO:0000256" key="1">
    <source>
        <dbReference type="SAM" id="MobiDB-lite"/>
    </source>
</evidence>
<feature type="compositionally biased region" description="Basic and acidic residues" evidence="1">
    <location>
        <begin position="93"/>
        <end position="104"/>
    </location>
</feature>
<proteinExistence type="predicted"/>
<feature type="compositionally biased region" description="Gly residues" evidence="1">
    <location>
        <begin position="1"/>
        <end position="13"/>
    </location>
</feature>
<organism evidence="2">
    <name type="scientific">Darwinula stevensoni</name>
    <dbReference type="NCBI Taxonomy" id="69355"/>
    <lineage>
        <taxon>Eukaryota</taxon>
        <taxon>Metazoa</taxon>
        <taxon>Ecdysozoa</taxon>
        <taxon>Arthropoda</taxon>
        <taxon>Crustacea</taxon>
        <taxon>Oligostraca</taxon>
        <taxon>Ostracoda</taxon>
        <taxon>Podocopa</taxon>
        <taxon>Podocopida</taxon>
        <taxon>Darwinulocopina</taxon>
        <taxon>Darwinuloidea</taxon>
        <taxon>Darwinulidae</taxon>
        <taxon>Darwinula</taxon>
    </lineage>
</organism>
<sequence>MLGIPGVGSGGTEAGDRGRLQAAGPAPDGRQGAGDHGEERRRQHGRVGRGGAEGRAGEGVPRGHGRGGDVAVSRSDGESAAAAGAGGGAAGERWGEERRERHPVLEVPVGSDSGAARGRGGEREEVLGVCEVWTEEEQGSERDGAVVRSGLGCGECGARGEAQRCPSARSDRFLWVSFVEDRLVFRGGRGVGVFWRRDVDER</sequence>
<dbReference type="AlphaFoldDB" id="A0A7R9AJL8"/>
<feature type="region of interest" description="Disordered" evidence="1">
    <location>
        <begin position="1"/>
        <end position="122"/>
    </location>
</feature>
<dbReference type="Proteomes" id="UP000677054">
    <property type="component" value="Unassembled WGS sequence"/>
</dbReference>
<feature type="non-terminal residue" evidence="2">
    <location>
        <position position="1"/>
    </location>
</feature>
<dbReference type="EMBL" id="CAJPEV010020323">
    <property type="protein sequence ID" value="CAG0907976.1"/>
    <property type="molecule type" value="Genomic_DNA"/>
</dbReference>
<dbReference type="EMBL" id="LR919841">
    <property type="protein sequence ID" value="CAD7255238.1"/>
    <property type="molecule type" value="Genomic_DNA"/>
</dbReference>
<gene>
    <name evidence="2" type="ORF">DSTB1V02_LOCUS14983</name>
</gene>
<reference evidence="2" key="1">
    <citation type="submission" date="2020-11" db="EMBL/GenBank/DDBJ databases">
        <authorList>
            <person name="Tran Van P."/>
        </authorList>
    </citation>
    <scope>NUCLEOTIDE SEQUENCE</scope>
</reference>
<evidence type="ECO:0000313" key="3">
    <source>
        <dbReference type="Proteomes" id="UP000677054"/>
    </source>
</evidence>
<keyword evidence="3" id="KW-1185">Reference proteome</keyword>
<evidence type="ECO:0000313" key="2">
    <source>
        <dbReference type="EMBL" id="CAD7255238.1"/>
    </source>
</evidence>